<comment type="caution">
    <text evidence="3">The sequence shown here is derived from an EMBL/GenBank/DDBJ whole genome shotgun (WGS) entry which is preliminary data.</text>
</comment>
<dbReference type="HAMAP" id="MF_00048">
    <property type="entry name" value="UPF0102"/>
    <property type="match status" value="1"/>
</dbReference>
<dbReference type="Pfam" id="PF02021">
    <property type="entry name" value="UPF0102"/>
    <property type="match status" value="1"/>
</dbReference>
<dbReference type="PANTHER" id="PTHR34039:SF1">
    <property type="entry name" value="UPF0102 PROTEIN YRAN"/>
    <property type="match status" value="1"/>
</dbReference>
<dbReference type="NCBIfam" id="TIGR00252">
    <property type="entry name" value="YraN family protein"/>
    <property type="match status" value="1"/>
</dbReference>
<name>A0ABW0S5J2_9BURK</name>
<evidence type="ECO:0000313" key="4">
    <source>
        <dbReference type="Proteomes" id="UP001596086"/>
    </source>
</evidence>
<dbReference type="Proteomes" id="UP001596086">
    <property type="component" value="Unassembled WGS sequence"/>
</dbReference>
<comment type="similarity">
    <text evidence="1 2">Belongs to the UPF0102 family.</text>
</comment>
<dbReference type="PANTHER" id="PTHR34039">
    <property type="entry name" value="UPF0102 PROTEIN YRAN"/>
    <property type="match status" value="1"/>
</dbReference>
<protein>
    <recommendedName>
        <fullName evidence="2">UPF0102 protein ACFPO9_26220</fullName>
    </recommendedName>
</protein>
<evidence type="ECO:0000256" key="2">
    <source>
        <dbReference type="HAMAP-Rule" id="MF_00048"/>
    </source>
</evidence>
<gene>
    <name evidence="3" type="ORF">ACFPO9_26220</name>
</gene>
<sequence>MWPARLSQKQEQGRKGEESALAYLQRHGLVLIEANFRCKLGEIDLVMREGETLVFVEVRQRADRRRGGAAASITPAKIRRILRAAQVYLQRFRRLPPCRIDVVAIDGVQLEWLRNAIEAA</sequence>
<accession>A0ABW0S5J2</accession>
<reference evidence="4" key="1">
    <citation type="journal article" date="2019" name="Int. J. Syst. Evol. Microbiol.">
        <title>The Global Catalogue of Microorganisms (GCM) 10K type strain sequencing project: providing services to taxonomists for standard genome sequencing and annotation.</title>
        <authorList>
            <consortium name="The Broad Institute Genomics Platform"/>
            <consortium name="The Broad Institute Genome Sequencing Center for Infectious Disease"/>
            <person name="Wu L."/>
            <person name="Ma J."/>
        </authorList>
    </citation>
    <scope>NUCLEOTIDE SEQUENCE [LARGE SCALE GENOMIC DNA]</scope>
    <source>
        <strain evidence="4">CGMCC 4.5798</strain>
    </source>
</reference>
<dbReference type="InterPro" id="IPR003509">
    <property type="entry name" value="UPF0102_YraN-like"/>
</dbReference>
<dbReference type="InterPro" id="IPR011335">
    <property type="entry name" value="Restrct_endonuc-II-like"/>
</dbReference>
<organism evidence="3 4">
    <name type="scientific">Massilia aerilata</name>
    <dbReference type="NCBI Taxonomy" id="453817"/>
    <lineage>
        <taxon>Bacteria</taxon>
        <taxon>Pseudomonadati</taxon>
        <taxon>Pseudomonadota</taxon>
        <taxon>Betaproteobacteria</taxon>
        <taxon>Burkholderiales</taxon>
        <taxon>Oxalobacteraceae</taxon>
        <taxon>Telluria group</taxon>
        <taxon>Massilia</taxon>
    </lineage>
</organism>
<dbReference type="Gene3D" id="3.40.1350.10">
    <property type="match status" value="1"/>
</dbReference>
<keyword evidence="4" id="KW-1185">Reference proteome</keyword>
<evidence type="ECO:0000256" key="1">
    <source>
        <dbReference type="ARBA" id="ARBA00006738"/>
    </source>
</evidence>
<evidence type="ECO:0000313" key="3">
    <source>
        <dbReference type="EMBL" id="MFC5552027.1"/>
    </source>
</evidence>
<dbReference type="RefSeq" id="WP_379777071.1">
    <property type="nucleotide sequence ID" value="NZ_JBHSMZ010000026.1"/>
</dbReference>
<dbReference type="CDD" id="cd20736">
    <property type="entry name" value="PoNe_Nuclease"/>
    <property type="match status" value="1"/>
</dbReference>
<dbReference type="EMBL" id="JBHSMZ010000026">
    <property type="protein sequence ID" value="MFC5552027.1"/>
    <property type="molecule type" value="Genomic_DNA"/>
</dbReference>
<proteinExistence type="inferred from homology"/>
<dbReference type="InterPro" id="IPR011856">
    <property type="entry name" value="tRNA_endonuc-like_dom_sf"/>
</dbReference>
<dbReference type="NCBIfam" id="NF009150">
    <property type="entry name" value="PRK12497.1-3"/>
    <property type="match status" value="1"/>
</dbReference>
<dbReference type="SUPFAM" id="SSF52980">
    <property type="entry name" value="Restriction endonuclease-like"/>
    <property type="match status" value="1"/>
</dbReference>